<proteinExistence type="predicted"/>
<name>A0A930EEC8_9FIRM</name>
<sequence>MGAILSEQAKEPKTERLNSFKKSQASNLQAEVFLEELQYVLDEDLLENLVMRPQGMNPRVKGADILSLKQGYVYGLGETIELELARNSLYHELPEFLFHPLSLNEPGMSPQELVSAIKRNKERTEASKAFFVPFDTAFFKERVKIHQRYLRLFSGLERGDKKSILHQLLDAIIAQPELKLTAHERYKLFLCLLSVEDYKEDLAKISELLHIVLGLKVELSYVLHRITESPYTKLGEMLLGYSSGISGEVTAELDDIAFQIVYEDKIPEHPIVCRDLANIEAILGFVLHSGRAIHTSYTKEGNDTLLLGDRRLGYDTQL</sequence>
<dbReference type="AlphaFoldDB" id="A0A930EEC8"/>
<evidence type="ECO:0000313" key="1">
    <source>
        <dbReference type="EMBL" id="MBF1351897.1"/>
    </source>
</evidence>
<dbReference type="EMBL" id="JABZQH010000044">
    <property type="protein sequence ID" value="MBF1351897.1"/>
    <property type="molecule type" value="Genomic_DNA"/>
</dbReference>
<evidence type="ECO:0000313" key="2">
    <source>
        <dbReference type="Proteomes" id="UP000722050"/>
    </source>
</evidence>
<protein>
    <submittedName>
        <fullName evidence="1">Uncharacterized protein</fullName>
    </submittedName>
</protein>
<dbReference type="Proteomes" id="UP000722050">
    <property type="component" value="Unassembled WGS sequence"/>
</dbReference>
<reference evidence="1" key="1">
    <citation type="submission" date="2020-04" db="EMBL/GenBank/DDBJ databases">
        <title>Deep metagenomics examines the oral microbiome during advanced dental caries in children, revealing novel taxa and co-occurrences with host molecules.</title>
        <authorList>
            <person name="Baker J.L."/>
            <person name="Morton J.T."/>
            <person name="Dinis M."/>
            <person name="Alvarez R."/>
            <person name="Tran N.C."/>
            <person name="Knight R."/>
            <person name="Edlund A."/>
        </authorList>
    </citation>
    <scope>NUCLEOTIDE SEQUENCE</scope>
    <source>
        <strain evidence="1">JCVI_24_bin.8</strain>
    </source>
</reference>
<accession>A0A930EEC8</accession>
<comment type="caution">
    <text evidence="1">The sequence shown here is derived from an EMBL/GenBank/DDBJ whole genome shotgun (WGS) entry which is preliminary data.</text>
</comment>
<gene>
    <name evidence="1" type="ORF">HXM71_02095</name>
</gene>
<organism evidence="1 2">
    <name type="scientific">Mogibacterium diversum</name>
    <dbReference type="NCBI Taxonomy" id="114527"/>
    <lineage>
        <taxon>Bacteria</taxon>
        <taxon>Bacillati</taxon>
        <taxon>Bacillota</taxon>
        <taxon>Clostridia</taxon>
        <taxon>Peptostreptococcales</taxon>
        <taxon>Anaerovoracaceae</taxon>
        <taxon>Mogibacterium</taxon>
    </lineage>
</organism>